<dbReference type="GO" id="GO:0043565">
    <property type="term" value="F:sequence-specific DNA binding"/>
    <property type="evidence" value="ECO:0007669"/>
    <property type="project" value="TreeGrafter"/>
</dbReference>
<reference evidence="3" key="1">
    <citation type="submission" date="2016-11" db="EMBL/GenBank/DDBJ databases">
        <authorList>
            <person name="Varghese N."/>
            <person name="Submissions S."/>
        </authorList>
    </citation>
    <scope>NUCLEOTIDE SEQUENCE [LARGE SCALE GENOMIC DNA]</scope>
    <source>
        <strain evidence="3">DSM 11792</strain>
    </source>
</reference>
<evidence type="ECO:0000313" key="2">
    <source>
        <dbReference type="EMBL" id="SHF07354.1"/>
    </source>
</evidence>
<dbReference type="PANTHER" id="PTHR30154:SF50">
    <property type="entry name" value="TRANSCRIPTIONAL REGULATOR, ASNC FAMILY"/>
    <property type="match status" value="1"/>
</dbReference>
<dbReference type="Pfam" id="PF01037">
    <property type="entry name" value="AsnC_trans_reg"/>
    <property type="match status" value="1"/>
</dbReference>
<dbReference type="EMBL" id="FQUW01000014">
    <property type="protein sequence ID" value="SHF07354.1"/>
    <property type="molecule type" value="Genomic_DNA"/>
</dbReference>
<dbReference type="GO" id="GO:0005829">
    <property type="term" value="C:cytosol"/>
    <property type="evidence" value="ECO:0007669"/>
    <property type="project" value="TreeGrafter"/>
</dbReference>
<sequence>MNKLELLEILEDNARVTPEEIAVMLQSDPASVRRAIKELEENKTILKYMTLVNWEKAGEEKVSAMIEVRITPQRDVGFDAVARRICRFPEVRSVRLMSGAYDLAVFIEGRTMREVSNFVATKLATIEGVVSTTTHFVLKTYKQDGVIVDDGEEDRRLMITP</sequence>
<evidence type="ECO:0000313" key="3">
    <source>
        <dbReference type="Proteomes" id="UP000184196"/>
    </source>
</evidence>
<protein>
    <submittedName>
        <fullName evidence="2">DNA-binding transcriptional regulator, Lrp family</fullName>
    </submittedName>
</protein>
<name>A0A1M4YNH5_9FIRM</name>
<dbReference type="Proteomes" id="UP000184196">
    <property type="component" value="Unassembled WGS sequence"/>
</dbReference>
<dbReference type="GO" id="GO:0043200">
    <property type="term" value="P:response to amino acid"/>
    <property type="evidence" value="ECO:0007669"/>
    <property type="project" value="TreeGrafter"/>
</dbReference>
<dbReference type="InterPro" id="IPR019887">
    <property type="entry name" value="Tscrpt_reg_AsnC/Lrp_C"/>
</dbReference>
<dbReference type="AlphaFoldDB" id="A0A1M4YNH5"/>
<dbReference type="RefSeq" id="WP_073164513.1">
    <property type="nucleotide sequence ID" value="NZ_FQUW01000014.1"/>
</dbReference>
<dbReference type="InterPro" id="IPR011008">
    <property type="entry name" value="Dimeric_a/b-barrel"/>
</dbReference>
<dbReference type="Gene3D" id="3.30.70.920">
    <property type="match status" value="1"/>
</dbReference>
<dbReference type="InterPro" id="IPR036390">
    <property type="entry name" value="WH_DNA-bd_sf"/>
</dbReference>
<dbReference type="PANTHER" id="PTHR30154">
    <property type="entry name" value="LEUCINE-RESPONSIVE REGULATORY PROTEIN"/>
    <property type="match status" value="1"/>
</dbReference>
<gene>
    <name evidence="2" type="ORF">SAMN02745218_01395</name>
</gene>
<dbReference type="SMART" id="SM00344">
    <property type="entry name" value="HTH_ASNC"/>
    <property type="match status" value="1"/>
</dbReference>
<dbReference type="Gene3D" id="1.10.10.10">
    <property type="entry name" value="Winged helix-like DNA-binding domain superfamily/Winged helix DNA-binding domain"/>
    <property type="match status" value="1"/>
</dbReference>
<keyword evidence="3" id="KW-1185">Reference proteome</keyword>
<dbReference type="SUPFAM" id="SSF54909">
    <property type="entry name" value="Dimeric alpha+beta barrel"/>
    <property type="match status" value="1"/>
</dbReference>
<organism evidence="2 3">
    <name type="scientific">Desulfofundulus australicus DSM 11792</name>
    <dbReference type="NCBI Taxonomy" id="1121425"/>
    <lineage>
        <taxon>Bacteria</taxon>
        <taxon>Bacillati</taxon>
        <taxon>Bacillota</taxon>
        <taxon>Clostridia</taxon>
        <taxon>Eubacteriales</taxon>
        <taxon>Peptococcaceae</taxon>
        <taxon>Desulfofundulus</taxon>
    </lineage>
</organism>
<dbReference type="OrthoDB" id="66249at2"/>
<accession>A0A1M4YNH5</accession>
<dbReference type="Pfam" id="PF13412">
    <property type="entry name" value="HTH_24"/>
    <property type="match status" value="1"/>
</dbReference>
<proteinExistence type="predicted"/>
<keyword evidence="2" id="KW-0238">DNA-binding</keyword>
<evidence type="ECO:0000259" key="1">
    <source>
        <dbReference type="Pfam" id="PF01037"/>
    </source>
</evidence>
<dbReference type="SUPFAM" id="SSF46785">
    <property type="entry name" value="Winged helix' DNA-binding domain"/>
    <property type="match status" value="1"/>
</dbReference>
<feature type="domain" description="Transcription regulator AsnC/Lrp ligand binding" evidence="1">
    <location>
        <begin position="66"/>
        <end position="140"/>
    </location>
</feature>
<dbReference type="InterPro" id="IPR019888">
    <property type="entry name" value="Tscrpt_reg_AsnC-like"/>
</dbReference>
<dbReference type="InterPro" id="IPR036388">
    <property type="entry name" value="WH-like_DNA-bd_sf"/>
</dbReference>